<dbReference type="InterPro" id="IPR012545">
    <property type="entry name" value="DUF1697"/>
</dbReference>
<proteinExistence type="predicted"/>
<dbReference type="SUPFAM" id="SSF160379">
    <property type="entry name" value="SP0830-like"/>
    <property type="match status" value="1"/>
</dbReference>
<evidence type="ECO:0000313" key="1">
    <source>
        <dbReference type="EMBL" id="MCK7614317.1"/>
    </source>
</evidence>
<dbReference type="Pfam" id="PF08002">
    <property type="entry name" value="DUF1697"/>
    <property type="match status" value="1"/>
</dbReference>
<dbReference type="PANTHER" id="PTHR36439">
    <property type="entry name" value="BLL4334 PROTEIN"/>
    <property type="match status" value="1"/>
</dbReference>
<reference evidence="1" key="1">
    <citation type="submission" date="2022-04" db="EMBL/GenBank/DDBJ databases">
        <title>Roseibium sp. CAU 1639 isolated from mud.</title>
        <authorList>
            <person name="Kim W."/>
        </authorList>
    </citation>
    <scope>NUCLEOTIDE SEQUENCE</scope>
    <source>
        <strain evidence="1">CAU 1639</strain>
    </source>
</reference>
<sequence length="171" mass="18285">MAVFVALLRAVNVGGTGKLPMADLRAMAEALGFDNIATYIQSGNLVFTSDLAAEEVLAGLDDALTAHFGKSPGIMLRALDELEALYARMPFQDAQPSQVLVTFLQEETAPDALEHMVAADGEEAVVLGSEIVVHYPNGQGRSKLKLPALKPGTARNLNTVRKLLELARERG</sequence>
<dbReference type="Gene3D" id="3.30.70.1280">
    <property type="entry name" value="SP0830-like domains"/>
    <property type="match status" value="1"/>
</dbReference>
<accession>A0ABT0GY02</accession>
<name>A0ABT0GY02_9HYPH</name>
<keyword evidence="2" id="KW-1185">Reference proteome</keyword>
<dbReference type="PIRSF" id="PIRSF008502">
    <property type="entry name" value="UCP008502"/>
    <property type="match status" value="1"/>
</dbReference>
<dbReference type="Proteomes" id="UP001431221">
    <property type="component" value="Unassembled WGS sequence"/>
</dbReference>
<dbReference type="RefSeq" id="WP_248156817.1">
    <property type="nucleotide sequence ID" value="NZ_JALNMJ010000015.1"/>
</dbReference>
<evidence type="ECO:0000313" key="2">
    <source>
        <dbReference type="Proteomes" id="UP001431221"/>
    </source>
</evidence>
<protein>
    <submittedName>
        <fullName evidence="1">DUF1697 domain-containing protein</fullName>
    </submittedName>
</protein>
<organism evidence="1 2">
    <name type="scientific">Roseibium sediminicola</name>
    <dbReference type="NCBI Taxonomy" id="2933272"/>
    <lineage>
        <taxon>Bacteria</taxon>
        <taxon>Pseudomonadati</taxon>
        <taxon>Pseudomonadota</taxon>
        <taxon>Alphaproteobacteria</taxon>
        <taxon>Hyphomicrobiales</taxon>
        <taxon>Stappiaceae</taxon>
        <taxon>Roseibium</taxon>
    </lineage>
</organism>
<dbReference type="EMBL" id="JALNMJ010000015">
    <property type="protein sequence ID" value="MCK7614317.1"/>
    <property type="molecule type" value="Genomic_DNA"/>
</dbReference>
<comment type="caution">
    <text evidence="1">The sequence shown here is derived from an EMBL/GenBank/DDBJ whole genome shotgun (WGS) entry which is preliminary data.</text>
</comment>
<dbReference type="PANTHER" id="PTHR36439:SF1">
    <property type="entry name" value="DUF1697 DOMAIN-CONTAINING PROTEIN"/>
    <property type="match status" value="1"/>
</dbReference>
<gene>
    <name evidence="1" type="ORF">M0H32_19270</name>
</gene>